<keyword evidence="3" id="KW-1185">Reference proteome</keyword>
<comment type="caution">
    <text evidence="2">The sequence shown here is derived from an EMBL/GenBank/DDBJ whole genome shotgun (WGS) entry which is preliminary data.</text>
</comment>
<gene>
    <name evidence="2" type="ORF">DdX_16425</name>
</gene>
<feature type="compositionally biased region" description="Basic and acidic residues" evidence="1">
    <location>
        <begin position="239"/>
        <end position="256"/>
    </location>
</feature>
<feature type="compositionally biased region" description="Polar residues" evidence="1">
    <location>
        <begin position="104"/>
        <end position="120"/>
    </location>
</feature>
<dbReference type="EMBL" id="JAKKPZ010000131">
    <property type="protein sequence ID" value="KAI1700928.1"/>
    <property type="molecule type" value="Genomic_DNA"/>
</dbReference>
<evidence type="ECO:0000313" key="2">
    <source>
        <dbReference type="EMBL" id="KAI1700928.1"/>
    </source>
</evidence>
<dbReference type="AlphaFoldDB" id="A0AAD4MNV7"/>
<evidence type="ECO:0000313" key="3">
    <source>
        <dbReference type="Proteomes" id="UP001201812"/>
    </source>
</evidence>
<feature type="compositionally biased region" description="Polar residues" evidence="1">
    <location>
        <begin position="142"/>
        <end position="157"/>
    </location>
</feature>
<feature type="compositionally biased region" description="Basic residues" evidence="1">
    <location>
        <begin position="124"/>
        <end position="136"/>
    </location>
</feature>
<protein>
    <submittedName>
        <fullName evidence="2">Uncharacterized protein</fullName>
    </submittedName>
</protein>
<dbReference type="Proteomes" id="UP001201812">
    <property type="component" value="Unassembled WGS sequence"/>
</dbReference>
<reference evidence="2" key="1">
    <citation type="submission" date="2022-01" db="EMBL/GenBank/DDBJ databases">
        <title>Genome Sequence Resource for Two Populations of Ditylenchus destructor, the Migratory Endoparasitic Phytonematode.</title>
        <authorList>
            <person name="Zhang H."/>
            <person name="Lin R."/>
            <person name="Xie B."/>
        </authorList>
    </citation>
    <scope>NUCLEOTIDE SEQUENCE</scope>
    <source>
        <strain evidence="2">BazhouSP</strain>
    </source>
</reference>
<evidence type="ECO:0000256" key="1">
    <source>
        <dbReference type="SAM" id="MobiDB-lite"/>
    </source>
</evidence>
<accession>A0AAD4MNV7</accession>
<feature type="region of interest" description="Disordered" evidence="1">
    <location>
        <begin position="104"/>
        <end position="284"/>
    </location>
</feature>
<sequence length="284" mass="31288">MSEVNPNSLGLDAEIGRDLIYMSEVRNNQTEQTAGINALKDALIILTNKIDDVVQQLSSQNEMLHRILLQTNYPQPPHVPYPSFQSHYQPTHNPVQFNTGIPPQFTQATRPFGTQPSQPSAMALKRRAQRERKKAKRLAEQQNNPKETTPANTTSILPTAPASIQPVAPPVTQAGEQQQAQQVTKEPSSKKARHSLSTERPHKENGSSHKRSHSSGERKVEVTAGPGKQLPKGKVMPGPKEKSEGKPNPKLKDTAKPKPKVNGLTGITSSEKPPQNKDKETKKE</sequence>
<organism evidence="2 3">
    <name type="scientific">Ditylenchus destructor</name>
    <dbReference type="NCBI Taxonomy" id="166010"/>
    <lineage>
        <taxon>Eukaryota</taxon>
        <taxon>Metazoa</taxon>
        <taxon>Ecdysozoa</taxon>
        <taxon>Nematoda</taxon>
        <taxon>Chromadorea</taxon>
        <taxon>Rhabditida</taxon>
        <taxon>Tylenchina</taxon>
        <taxon>Tylenchomorpha</taxon>
        <taxon>Sphaerularioidea</taxon>
        <taxon>Anguinidae</taxon>
        <taxon>Anguininae</taxon>
        <taxon>Ditylenchus</taxon>
    </lineage>
</organism>
<feature type="compositionally biased region" description="Low complexity" evidence="1">
    <location>
        <begin position="173"/>
        <end position="182"/>
    </location>
</feature>
<name>A0AAD4MNV7_9BILA</name>
<proteinExistence type="predicted"/>
<feature type="compositionally biased region" description="Basic and acidic residues" evidence="1">
    <location>
        <begin position="274"/>
        <end position="284"/>
    </location>
</feature>
<feature type="compositionally biased region" description="Basic and acidic residues" evidence="1">
    <location>
        <begin position="196"/>
        <end position="207"/>
    </location>
</feature>